<feature type="transmembrane region" description="Helical" evidence="5">
    <location>
        <begin position="411"/>
        <end position="432"/>
    </location>
</feature>
<dbReference type="PROSITE" id="PS50850">
    <property type="entry name" value="MFS"/>
    <property type="match status" value="1"/>
</dbReference>
<dbReference type="GO" id="GO:0022857">
    <property type="term" value="F:transmembrane transporter activity"/>
    <property type="evidence" value="ECO:0007669"/>
    <property type="project" value="InterPro"/>
</dbReference>
<feature type="transmembrane region" description="Helical" evidence="5">
    <location>
        <begin position="349"/>
        <end position="372"/>
    </location>
</feature>
<dbReference type="Proteomes" id="UP000253562">
    <property type="component" value="Unassembled WGS sequence"/>
</dbReference>
<feature type="transmembrane region" description="Helical" evidence="5">
    <location>
        <begin position="63"/>
        <end position="81"/>
    </location>
</feature>
<evidence type="ECO:0000256" key="5">
    <source>
        <dbReference type="SAM" id="Phobius"/>
    </source>
</evidence>
<feature type="transmembrane region" description="Helical" evidence="5">
    <location>
        <begin position="324"/>
        <end position="343"/>
    </location>
</feature>
<dbReference type="Pfam" id="PF07690">
    <property type="entry name" value="MFS_1"/>
    <property type="match status" value="1"/>
</dbReference>
<accession>A0A368KXS8</accession>
<evidence type="ECO:0000313" key="8">
    <source>
        <dbReference type="Proteomes" id="UP000253562"/>
    </source>
</evidence>
<evidence type="ECO:0000256" key="3">
    <source>
        <dbReference type="ARBA" id="ARBA00022989"/>
    </source>
</evidence>
<dbReference type="InterPro" id="IPR050382">
    <property type="entry name" value="MFS_Na/Anion_cotransporter"/>
</dbReference>
<dbReference type="Gene3D" id="1.20.1250.20">
    <property type="entry name" value="MFS general substrate transporter like domains"/>
    <property type="match status" value="2"/>
</dbReference>
<dbReference type="RefSeq" id="WP_114367550.1">
    <property type="nucleotide sequence ID" value="NZ_QPEX01000010.1"/>
</dbReference>
<organism evidence="7 8">
    <name type="scientific">Bremerella cremea</name>
    <dbReference type="NCBI Taxonomy" id="1031537"/>
    <lineage>
        <taxon>Bacteria</taxon>
        <taxon>Pseudomonadati</taxon>
        <taxon>Planctomycetota</taxon>
        <taxon>Planctomycetia</taxon>
        <taxon>Pirellulales</taxon>
        <taxon>Pirellulaceae</taxon>
        <taxon>Bremerella</taxon>
    </lineage>
</organism>
<dbReference type="InterPro" id="IPR011701">
    <property type="entry name" value="MFS"/>
</dbReference>
<dbReference type="InterPro" id="IPR020846">
    <property type="entry name" value="MFS_dom"/>
</dbReference>
<feature type="transmembrane region" description="Helical" evidence="5">
    <location>
        <begin position="291"/>
        <end position="312"/>
    </location>
</feature>
<keyword evidence="3 5" id="KW-1133">Transmembrane helix</keyword>
<evidence type="ECO:0000259" key="6">
    <source>
        <dbReference type="PROSITE" id="PS50850"/>
    </source>
</evidence>
<feature type="transmembrane region" description="Helical" evidence="5">
    <location>
        <begin position="182"/>
        <end position="202"/>
    </location>
</feature>
<comment type="subcellular location">
    <subcellularLocation>
        <location evidence="1">Membrane</location>
        <topology evidence="1">Multi-pass membrane protein</topology>
    </subcellularLocation>
</comment>
<feature type="transmembrane region" description="Helical" evidence="5">
    <location>
        <begin position="93"/>
        <end position="119"/>
    </location>
</feature>
<dbReference type="InterPro" id="IPR036259">
    <property type="entry name" value="MFS_trans_sf"/>
</dbReference>
<feature type="transmembrane region" description="Helical" evidence="5">
    <location>
        <begin position="384"/>
        <end position="405"/>
    </location>
</feature>
<dbReference type="PANTHER" id="PTHR11662:SF399">
    <property type="entry name" value="FI19708P1-RELATED"/>
    <property type="match status" value="1"/>
</dbReference>
<reference evidence="7 8" key="1">
    <citation type="submission" date="2018-07" db="EMBL/GenBank/DDBJ databases">
        <title>Comparative genomes isolates from brazilian mangrove.</title>
        <authorList>
            <person name="De Araujo J.E."/>
            <person name="Taketani R.G."/>
            <person name="Silva M.C.P."/>
            <person name="Lourenco M.V."/>
            <person name="Oliveira V.M."/>
            <person name="Andreote F.D."/>
        </authorList>
    </citation>
    <scope>NUCLEOTIDE SEQUENCE [LARGE SCALE GENOMIC DNA]</scope>
    <source>
        <strain evidence="7 8">HEX PRIS-MGV</strain>
    </source>
</reference>
<keyword evidence="4 5" id="KW-0472">Membrane</keyword>
<feature type="transmembrane region" description="Helical" evidence="5">
    <location>
        <begin position="151"/>
        <end position="170"/>
    </location>
</feature>
<dbReference type="GO" id="GO:0016020">
    <property type="term" value="C:membrane"/>
    <property type="evidence" value="ECO:0007669"/>
    <property type="project" value="UniProtKB-SubCell"/>
</dbReference>
<feature type="transmembrane region" description="Helical" evidence="5">
    <location>
        <begin position="251"/>
        <end position="271"/>
    </location>
</feature>
<dbReference type="SUPFAM" id="SSF103473">
    <property type="entry name" value="MFS general substrate transporter"/>
    <property type="match status" value="1"/>
</dbReference>
<sequence>MSDREDLQAETSAPTIDTLPPTNIRFLAILWLTTAASLAYLTRNAIGIAESRIRGDLDISLNESGYILGAFFWTYAIFQVPTGSFSHNFGTRIALTLFAIGWSAATFATAVSPGFWLLISAQLLMGIAQAGIFPASTNSVNYWTPMANRSLACGMLAVGMQVGAIVASVLTGELLEAIDWRWVFVLFALPGFLWAAAFYFRFRDRPELDPRTNAAERSLIRAGRPSEQTHNADHETGPTDWKAMLRHPGIWLIYGQQICRAAGYMFFASWFPTFLQETRGVSIKESGYMQGLVLAGALTGCLLGGLLTDWIWRRSGNLWLSRSGMGAFSLGTCGLLILGSWLVEDVYLAIGLLTAGVLFASLAGPATFTSVIDISGSRVAQVLGAVNMVGNFAAALCPIVIGQIFQRTDNWNLVLALFAAIYLLGAVCWLFFNPRRVIFTRPNEPLAAESVSAVPAISTEE</sequence>
<dbReference type="OrthoDB" id="6360at2"/>
<dbReference type="AlphaFoldDB" id="A0A368KXS8"/>
<protein>
    <submittedName>
        <fullName evidence="7">MFS transporter</fullName>
    </submittedName>
</protein>
<dbReference type="EMBL" id="QPEX01000010">
    <property type="protein sequence ID" value="RCS54485.1"/>
    <property type="molecule type" value="Genomic_DNA"/>
</dbReference>
<gene>
    <name evidence="7" type="ORF">DTL42_04915</name>
</gene>
<keyword evidence="2 5" id="KW-0812">Transmembrane</keyword>
<evidence type="ECO:0000256" key="2">
    <source>
        <dbReference type="ARBA" id="ARBA00022692"/>
    </source>
</evidence>
<feature type="transmembrane region" description="Helical" evidence="5">
    <location>
        <begin position="24"/>
        <end position="42"/>
    </location>
</feature>
<comment type="caution">
    <text evidence="7">The sequence shown here is derived from an EMBL/GenBank/DDBJ whole genome shotgun (WGS) entry which is preliminary data.</text>
</comment>
<evidence type="ECO:0000256" key="1">
    <source>
        <dbReference type="ARBA" id="ARBA00004141"/>
    </source>
</evidence>
<dbReference type="PANTHER" id="PTHR11662">
    <property type="entry name" value="SOLUTE CARRIER FAMILY 17"/>
    <property type="match status" value="1"/>
</dbReference>
<proteinExistence type="predicted"/>
<name>A0A368KXS8_9BACT</name>
<evidence type="ECO:0000313" key="7">
    <source>
        <dbReference type="EMBL" id="RCS54485.1"/>
    </source>
</evidence>
<evidence type="ECO:0000256" key="4">
    <source>
        <dbReference type="ARBA" id="ARBA00023136"/>
    </source>
</evidence>
<feature type="domain" description="Major facilitator superfamily (MFS) profile" evidence="6">
    <location>
        <begin position="28"/>
        <end position="437"/>
    </location>
</feature>